<dbReference type="OrthoDB" id="1122028at2"/>
<feature type="domain" description="BLUF" evidence="1">
    <location>
        <begin position="3"/>
        <end position="94"/>
    </location>
</feature>
<dbReference type="InterPro" id="IPR007024">
    <property type="entry name" value="BLUF_domain"/>
</dbReference>
<protein>
    <submittedName>
        <fullName evidence="2">BLUF domain protein</fullName>
    </submittedName>
</protein>
<dbReference type="PROSITE" id="PS50925">
    <property type="entry name" value="BLUF"/>
    <property type="match status" value="1"/>
</dbReference>
<reference evidence="2 3" key="1">
    <citation type="submission" date="2008-06" db="EMBL/GenBank/DDBJ databases">
        <title>Complete sequence of Chloroherpeton thalassium ATCC 35110.</title>
        <authorList>
            <consortium name="US DOE Joint Genome Institute"/>
            <person name="Lucas S."/>
            <person name="Copeland A."/>
            <person name="Lapidus A."/>
            <person name="Glavina del Rio T."/>
            <person name="Dalin E."/>
            <person name="Tice H."/>
            <person name="Bruce D."/>
            <person name="Goodwin L."/>
            <person name="Pitluck S."/>
            <person name="Schmutz J."/>
            <person name="Larimer F."/>
            <person name="Land M."/>
            <person name="Hauser L."/>
            <person name="Kyrpides N."/>
            <person name="Mikhailova N."/>
            <person name="Liu Z."/>
            <person name="Li T."/>
            <person name="Zhao F."/>
            <person name="Overmann J."/>
            <person name="Bryant D.A."/>
            <person name="Richardson P."/>
        </authorList>
    </citation>
    <scope>NUCLEOTIDE SEQUENCE [LARGE SCALE GENOMIC DNA]</scope>
    <source>
        <strain evidence="3">ATCC 35110 / GB-78</strain>
    </source>
</reference>
<sequence>MNLHRVVYYSMAAPGLSMKDVDEILKKSNEKNKRLFLSGGLLYCQGVFIQVLEGGLTELNELLIKLYADVRHQTITILEFVPIQKRQFEGWEMSMVFFNSSRDFQDEYMKYSSTSEFHPRFLNAPQWTELIQDLLIQKRLKSRKV</sequence>
<dbReference type="SMART" id="SM01034">
    <property type="entry name" value="BLUF"/>
    <property type="match status" value="1"/>
</dbReference>
<dbReference type="KEGG" id="cts:Ctha_2363"/>
<dbReference type="GO" id="GO:0009882">
    <property type="term" value="F:blue light photoreceptor activity"/>
    <property type="evidence" value="ECO:0007669"/>
    <property type="project" value="InterPro"/>
</dbReference>
<dbReference type="InterPro" id="IPR036046">
    <property type="entry name" value="Acylphosphatase-like_dom_sf"/>
</dbReference>
<dbReference type="GO" id="GO:0071949">
    <property type="term" value="F:FAD binding"/>
    <property type="evidence" value="ECO:0007669"/>
    <property type="project" value="InterPro"/>
</dbReference>
<dbReference type="SUPFAM" id="SSF54975">
    <property type="entry name" value="Acylphosphatase/BLUF domain-like"/>
    <property type="match status" value="1"/>
</dbReference>
<dbReference type="STRING" id="517418.Ctha_2363"/>
<dbReference type="AlphaFoldDB" id="B3QX03"/>
<evidence type="ECO:0000313" key="3">
    <source>
        <dbReference type="Proteomes" id="UP000001208"/>
    </source>
</evidence>
<evidence type="ECO:0000313" key="2">
    <source>
        <dbReference type="EMBL" id="ACF14813.1"/>
    </source>
</evidence>
<organism evidence="2 3">
    <name type="scientific">Chloroherpeton thalassium (strain ATCC 35110 / GB-78)</name>
    <dbReference type="NCBI Taxonomy" id="517418"/>
    <lineage>
        <taxon>Bacteria</taxon>
        <taxon>Pseudomonadati</taxon>
        <taxon>Chlorobiota</taxon>
        <taxon>Chlorobiia</taxon>
        <taxon>Chlorobiales</taxon>
        <taxon>Chloroherpetonaceae</taxon>
        <taxon>Chloroherpeton</taxon>
    </lineage>
</organism>
<dbReference type="Pfam" id="PF04940">
    <property type="entry name" value="BLUF"/>
    <property type="match status" value="1"/>
</dbReference>
<proteinExistence type="predicted"/>
<dbReference type="RefSeq" id="WP_012500895.1">
    <property type="nucleotide sequence ID" value="NC_011026.1"/>
</dbReference>
<gene>
    <name evidence="2" type="ordered locus">Ctha_2363</name>
</gene>
<dbReference type="eggNOG" id="COG3804">
    <property type="taxonomic scope" value="Bacteria"/>
</dbReference>
<dbReference type="Gene3D" id="3.30.70.100">
    <property type="match status" value="1"/>
</dbReference>
<dbReference type="Proteomes" id="UP000001208">
    <property type="component" value="Chromosome"/>
</dbReference>
<keyword evidence="3" id="KW-1185">Reference proteome</keyword>
<dbReference type="EMBL" id="CP001100">
    <property type="protein sequence ID" value="ACF14813.1"/>
    <property type="molecule type" value="Genomic_DNA"/>
</dbReference>
<name>B3QX03_CHLT3</name>
<dbReference type="HOGENOM" id="CLU_097099_1_1_10"/>
<accession>B3QX03</accession>
<evidence type="ECO:0000259" key="1">
    <source>
        <dbReference type="PROSITE" id="PS50925"/>
    </source>
</evidence>